<feature type="non-terminal residue" evidence="1">
    <location>
        <position position="127"/>
    </location>
</feature>
<dbReference type="InterPro" id="IPR023299">
    <property type="entry name" value="ATPase_P-typ_cyto_dom_N"/>
</dbReference>
<dbReference type="EMBL" id="CM007647">
    <property type="protein sequence ID" value="ONL93063.1"/>
    <property type="molecule type" value="Genomic_DNA"/>
</dbReference>
<dbReference type="AlphaFoldDB" id="A0A1D6JLS7"/>
<dbReference type="EMBL" id="CM007647">
    <property type="protein sequence ID" value="ONL93065.1"/>
    <property type="molecule type" value="Genomic_DNA"/>
</dbReference>
<proteinExistence type="predicted"/>
<dbReference type="InParanoid" id="A0A1D6JLS7"/>
<dbReference type="Gene3D" id="3.40.1110.10">
    <property type="entry name" value="Calcium-transporting ATPase, cytoplasmic domain N"/>
    <property type="match status" value="1"/>
</dbReference>
<evidence type="ECO:0000313" key="1">
    <source>
        <dbReference type="EMBL" id="ONL93064.1"/>
    </source>
</evidence>
<reference evidence="1" key="1">
    <citation type="submission" date="2015-12" db="EMBL/GenBank/DDBJ databases">
        <title>Update maize B73 reference genome by single molecule sequencing technologies.</title>
        <authorList>
            <consortium name="Maize Genome Sequencing Project"/>
            <person name="Ware D."/>
        </authorList>
    </citation>
    <scope>NUCLEOTIDE SEQUENCE [LARGE SCALE GENOMIC DNA]</scope>
    <source>
        <tissue evidence="1">Seedling</tissue>
    </source>
</reference>
<sequence>MARESNMAGVKSFDRLSAYNFDLFGDIFNEIQLKHLCIVFQRGVDQDMVILMAAKASHTENQDDIDAIIVGMMADPKEARAGVQEIHFLLVNPSNKRTALTYLDGEGRMHRVSKGAPEQVLFSFLST</sequence>
<dbReference type="PANTHER" id="PTHR42861">
    <property type="entry name" value="CALCIUM-TRANSPORTING ATPASE"/>
    <property type="match status" value="1"/>
</dbReference>
<organism evidence="1">
    <name type="scientific">Zea mays</name>
    <name type="common">Maize</name>
    <dbReference type="NCBI Taxonomy" id="4577"/>
    <lineage>
        <taxon>Eukaryota</taxon>
        <taxon>Viridiplantae</taxon>
        <taxon>Streptophyta</taxon>
        <taxon>Embryophyta</taxon>
        <taxon>Tracheophyta</taxon>
        <taxon>Spermatophyta</taxon>
        <taxon>Magnoliopsida</taxon>
        <taxon>Liliopsida</taxon>
        <taxon>Poales</taxon>
        <taxon>Poaceae</taxon>
        <taxon>PACMAD clade</taxon>
        <taxon>Panicoideae</taxon>
        <taxon>Andropogonodae</taxon>
        <taxon>Andropogoneae</taxon>
        <taxon>Tripsacinae</taxon>
        <taxon>Zea</taxon>
    </lineage>
</organism>
<dbReference type="GO" id="GO:0000166">
    <property type="term" value="F:nucleotide binding"/>
    <property type="evidence" value="ECO:0007669"/>
    <property type="project" value="InterPro"/>
</dbReference>
<protein>
    <submittedName>
        <fullName evidence="1">ATPase 2 plasma membrane-type</fullName>
    </submittedName>
</protein>
<dbReference type="SMR" id="A0A1D6JLS7"/>
<gene>
    <name evidence="1" type="ORF">ZEAMMB73_Zm00001d027407</name>
</gene>
<dbReference type="EMBL" id="CM007647">
    <property type="protein sequence ID" value="ONL93064.1"/>
    <property type="molecule type" value="Genomic_DNA"/>
</dbReference>
<name>A0A1D6JLS7_MAIZE</name>
<accession>A0A1D6JLS7</accession>
<dbReference type="STRING" id="4577.A0A1D6JLS7"/>